<evidence type="ECO:0000313" key="3">
    <source>
        <dbReference type="EMBL" id="EEG95870.1"/>
    </source>
</evidence>
<dbReference type="Gene3D" id="2.60.40.10">
    <property type="entry name" value="Immunoglobulins"/>
    <property type="match status" value="1"/>
</dbReference>
<dbReference type="GO" id="GO:0005737">
    <property type="term" value="C:cytoplasm"/>
    <property type="evidence" value="ECO:0007669"/>
    <property type="project" value="TreeGrafter"/>
</dbReference>
<dbReference type="Pfam" id="PF01841">
    <property type="entry name" value="Transglut_core"/>
    <property type="match status" value="1"/>
</dbReference>
<gene>
    <name evidence="3" type="ORF">ROSEINA2194_00253</name>
</gene>
<dbReference type="InterPro" id="IPR002931">
    <property type="entry name" value="Transglutaminase-like"/>
</dbReference>
<reference evidence="3 4" key="2">
    <citation type="submission" date="2009-03" db="EMBL/GenBank/DDBJ databases">
        <title>Draft genome sequence of Roseburia inulinivorans (DSM 16841).</title>
        <authorList>
            <person name="Sudarsanam P."/>
            <person name="Ley R."/>
            <person name="Guruge J."/>
            <person name="Turnbaugh P.J."/>
            <person name="Mahowald M."/>
            <person name="Liep D."/>
            <person name="Gordon J."/>
        </authorList>
    </citation>
    <scope>NUCLEOTIDE SEQUENCE [LARGE SCALE GENOMIC DNA]</scope>
    <source>
        <strain evidence="3 4">DSM 16841</strain>
    </source>
</reference>
<dbReference type="PANTHER" id="PTHR46333">
    <property type="entry name" value="CYTOKINESIS PROTEIN 3"/>
    <property type="match status" value="1"/>
</dbReference>
<dbReference type="GO" id="GO:0030313">
    <property type="term" value="C:cell envelope"/>
    <property type="evidence" value="ECO:0007669"/>
    <property type="project" value="UniProtKB-SubCell"/>
</dbReference>
<dbReference type="Pfam" id="PF09479">
    <property type="entry name" value="Flg_new"/>
    <property type="match status" value="1"/>
</dbReference>
<evidence type="ECO:0000259" key="2">
    <source>
        <dbReference type="SMART" id="SM00460"/>
    </source>
</evidence>
<name>C0FNF8_9FIRM</name>
<comment type="subcellular location">
    <subcellularLocation>
        <location evidence="1">Cell envelope</location>
    </subcellularLocation>
</comment>
<dbReference type="PANTHER" id="PTHR46333:SF2">
    <property type="entry name" value="CYTOKINESIS PROTEIN 3"/>
    <property type="match status" value="1"/>
</dbReference>
<accession>C0FNF8</accession>
<evidence type="ECO:0000256" key="1">
    <source>
        <dbReference type="ARBA" id="ARBA00004196"/>
    </source>
</evidence>
<dbReference type="Proteomes" id="UP000003561">
    <property type="component" value="Unassembled WGS sequence"/>
</dbReference>
<dbReference type="Gene3D" id="3.10.620.30">
    <property type="match status" value="1"/>
</dbReference>
<dbReference type="eggNOG" id="COG5279">
    <property type="taxonomic scope" value="Bacteria"/>
</dbReference>
<proteinExistence type="predicted"/>
<comment type="caution">
    <text evidence="3">The sequence shown here is derived from an EMBL/GenBank/DDBJ whole genome shotgun (WGS) entry which is preliminary data.</text>
</comment>
<dbReference type="SUPFAM" id="SSF54001">
    <property type="entry name" value="Cysteine proteinases"/>
    <property type="match status" value="1"/>
</dbReference>
<dbReference type="InterPro" id="IPR038765">
    <property type="entry name" value="Papain-like_cys_pep_sf"/>
</dbReference>
<organism evidence="3 4">
    <name type="scientific">Roseburia inulinivorans DSM 16841</name>
    <dbReference type="NCBI Taxonomy" id="622312"/>
    <lineage>
        <taxon>Bacteria</taxon>
        <taxon>Bacillati</taxon>
        <taxon>Bacillota</taxon>
        <taxon>Clostridia</taxon>
        <taxon>Lachnospirales</taxon>
        <taxon>Lachnospiraceae</taxon>
        <taxon>Roseburia</taxon>
    </lineage>
</organism>
<dbReference type="InterPro" id="IPR052557">
    <property type="entry name" value="CAP/Cytokinesis_protein"/>
</dbReference>
<dbReference type="InterPro" id="IPR036249">
    <property type="entry name" value="Thioredoxin-like_sf"/>
</dbReference>
<protein>
    <submittedName>
        <fullName evidence="3">Repeat protein</fullName>
    </submittedName>
</protein>
<dbReference type="SMART" id="SM00460">
    <property type="entry name" value="TGc"/>
    <property type="match status" value="1"/>
</dbReference>
<reference evidence="3 4" key="1">
    <citation type="submission" date="2009-02" db="EMBL/GenBank/DDBJ databases">
        <authorList>
            <person name="Fulton L."/>
            <person name="Clifton S."/>
            <person name="Fulton B."/>
            <person name="Xu J."/>
            <person name="Minx P."/>
            <person name="Pepin K.H."/>
            <person name="Johnson M."/>
            <person name="Bhonagiri V."/>
            <person name="Nash W.E."/>
            <person name="Mardis E.R."/>
            <person name="Wilson R.K."/>
        </authorList>
    </citation>
    <scope>NUCLEOTIDE SEQUENCE [LARGE SCALE GENOMIC DNA]</scope>
    <source>
        <strain evidence="3 4">DSM 16841</strain>
    </source>
</reference>
<dbReference type="SUPFAM" id="SSF52833">
    <property type="entry name" value="Thioredoxin-like"/>
    <property type="match status" value="1"/>
</dbReference>
<dbReference type="InterPro" id="IPR013783">
    <property type="entry name" value="Ig-like_fold"/>
</dbReference>
<dbReference type="InterPro" id="IPR042229">
    <property type="entry name" value="Listeria/Bacterioides_rpt_sf"/>
</dbReference>
<dbReference type="AlphaFoldDB" id="C0FNF8"/>
<dbReference type="InterPro" id="IPR013378">
    <property type="entry name" value="InlB-like_B-rpt"/>
</dbReference>
<dbReference type="Gene3D" id="3.40.30.10">
    <property type="entry name" value="Glutaredoxin"/>
    <property type="match status" value="1"/>
</dbReference>
<feature type="domain" description="Transglutaminase-like" evidence="2">
    <location>
        <begin position="201"/>
        <end position="257"/>
    </location>
</feature>
<dbReference type="EMBL" id="ACFY01000012">
    <property type="protein sequence ID" value="EEG95870.1"/>
    <property type="molecule type" value="Genomic_DNA"/>
</dbReference>
<dbReference type="eggNOG" id="COG5492">
    <property type="taxonomic scope" value="Bacteria"/>
</dbReference>
<evidence type="ECO:0000313" key="4">
    <source>
        <dbReference type="Proteomes" id="UP000003561"/>
    </source>
</evidence>
<sequence length="601" mass="66723">MIVKAKDIETGWDYNQEERLEYEISPYVILADGETLPQTKVEDASVLSEDVVQLDTEEALYQYLKEQLVARNSQITVSVPVEIDNKVGPVNAMTSAEEYTESCSGQEGDALKYGGVGYNISTRGYTARVTYTYYMNYFSTAEQEEKLTNAVKSALKSLNVDEKTDEEKVIAIHNYICDHVDYDYDGLSDSTNTVKYTAYGALCNGKAVCNGYAVLFYRMCKEAGLSVRIISGTANGGSHAWNIVRVGDVYYNVDTTWDGQDSQILDHYLLKSEKDFSADHTRSAEYTTEAFNDAYPMALNSYYEKTFNAPLNCDNPQYDNVALGGTTVTTASSSKPKIMIYFSTQCGYSQATIQGLSKNTYTGADIVAVAVNTTSSDEVTAFKNTYGNDDICFVYKNAENSSTAQSQMWSYVHMNSSVTQIYFPVIAYIDSNNKVQNVTTGYQAVSDIEENMQHYCGVTSDGNVYTIKYNPNGGSGDSIRKTYLVNIAAVVEECTYTRAGYSFADWNTKEDGSGTSYKPGDEILNPKSDIVLYAQWNMNMTLDNVELDEFANTAIGVQIKWKAVSDAKKYQVYRKTESGKWVTLAKNVEGTSYTDTTAENG</sequence>
<feature type="non-terminal residue" evidence="3">
    <location>
        <position position="601"/>
    </location>
</feature>
<dbReference type="Gene3D" id="2.60.40.4270">
    <property type="entry name" value="Listeria-Bacteroides repeat domain"/>
    <property type="match status" value="1"/>
</dbReference>